<keyword evidence="1" id="KW-0812">Transmembrane</keyword>
<sequence length="258" mass="27202">MLTNRESIFLCLEGGSGIVLAKLILASLLADFVLQPSWLVRRKAQGLGGLLLHGVIYFATSMGVGLGSWSSAYWTVAIALAVVHIGIDWGKIQVNDAQRGGYWPVAAFLVDQGLHGVSIVALAAAFGFIPPEVLAGEVAAVWNNTRDVYVLSIYVAALFGGSIFVKLTTALFQVPSAPGETGVEGAGAYIGVVERLAITTLVALQQYGAVGFVLAAKSIARYKKIEEQKGFGEYYLIGTLTSSVIAILAGLGVSRILR</sequence>
<proteinExistence type="predicted"/>
<feature type="transmembrane region" description="Helical" evidence="1">
    <location>
        <begin position="102"/>
        <end position="129"/>
    </location>
</feature>
<evidence type="ECO:0000313" key="3">
    <source>
        <dbReference type="Proteomes" id="UP000318661"/>
    </source>
</evidence>
<dbReference type="AlphaFoldDB" id="A0A537LNL7"/>
<feature type="transmembrane region" description="Helical" evidence="1">
    <location>
        <begin position="72"/>
        <end position="90"/>
    </location>
</feature>
<keyword evidence="1" id="KW-0472">Membrane</keyword>
<feature type="transmembrane region" description="Helical" evidence="1">
    <location>
        <begin position="15"/>
        <end position="34"/>
    </location>
</feature>
<reference evidence="2 3" key="1">
    <citation type="journal article" date="2019" name="Nat. Microbiol.">
        <title>Mediterranean grassland soil C-N compound turnover is dependent on rainfall and depth, and is mediated by genomically divergent microorganisms.</title>
        <authorList>
            <person name="Diamond S."/>
            <person name="Andeer P.F."/>
            <person name="Li Z."/>
            <person name="Crits-Christoph A."/>
            <person name="Burstein D."/>
            <person name="Anantharaman K."/>
            <person name="Lane K.R."/>
            <person name="Thomas B.C."/>
            <person name="Pan C."/>
            <person name="Northen T.R."/>
            <person name="Banfield J.F."/>
        </authorList>
    </citation>
    <scope>NUCLEOTIDE SEQUENCE [LARGE SCALE GENOMIC DNA]</scope>
    <source>
        <strain evidence="2">NP_2</strain>
    </source>
</reference>
<dbReference type="InterPro" id="IPR021737">
    <property type="entry name" value="Phage_phiKZ_Orf197"/>
</dbReference>
<organism evidence="2 3">
    <name type="scientific">Candidatus Segetimicrobium genomatis</name>
    <dbReference type="NCBI Taxonomy" id="2569760"/>
    <lineage>
        <taxon>Bacteria</taxon>
        <taxon>Bacillati</taxon>
        <taxon>Candidatus Sysuimicrobiota</taxon>
        <taxon>Candidatus Sysuimicrobiia</taxon>
        <taxon>Candidatus Sysuimicrobiales</taxon>
        <taxon>Candidatus Segetimicrobiaceae</taxon>
        <taxon>Candidatus Segetimicrobium</taxon>
    </lineage>
</organism>
<dbReference type="Proteomes" id="UP000318661">
    <property type="component" value="Unassembled WGS sequence"/>
</dbReference>
<dbReference type="EMBL" id="VBAJ01000051">
    <property type="protein sequence ID" value="TMJ09542.1"/>
    <property type="molecule type" value="Genomic_DNA"/>
</dbReference>
<feature type="transmembrane region" description="Helical" evidence="1">
    <location>
        <begin position="234"/>
        <end position="257"/>
    </location>
</feature>
<feature type="transmembrane region" description="Helical" evidence="1">
    <location>
        <begin position="46"/>
        <end position="66"/>
    </location>
</feature>
<protein>
    <submittedName>
        <fullName evidence="2">DUF3307 domain-containing protein</fullName>
    </submittedName>
</protein>
<feature type="transmembrane region" description="Helical" evidence="1">
    <location>
        <begin position="149"/>
        <end position="167"/>
    </location>
</feature>
<comment type="caution">
    <text evidence="2">The sequence shown here is derived from an EMBL/GenBank/DDBJ whole genome shotgun (WGS) entry which is preliminary data.</text>
</comment>
<dbReference type="Pfam" id="PF11750">
    <property type="entry name" value="DUF3307"/>
    <property type="match status" value="1"/>
</dbReference>
<evidence type="ECO:0000313" key="2">
    <source>
        <dbReference type="EMBL" id="TMJ09542.1"/>
    </source>
</evidence>
<evidence type="ECO:0000256" key="1">
    <source>
        <dbReference type="SAM" id="Phobius"/>
    </source>
</evidence>
<name>A0A537LNL7_9BACT</name>
<accession>A0A537LNL7</accession>
<keyword evidence="1" id="KW-1133">Transmembrane helix</keyword>
<gene>
    <name evidence="2" type="ORF">E6G99_02505</name>
</gene>